<evidence type="ECO:0000259" key="2">
    <source>
        <dbReference type="Pfam" id="PF00561"/>
    </source>
</evidence>
<evidence type="ECO:0000313" key="3">
    <source>
        <dbReference type="EMBL" id="THU39436.1"/>
    </source>
</evidence>
<dbReference type="Gene3D" id="3.40.50.1820">
    <property type="entry name" value="alpha/beta hydrolase"/>
    <property type="match status" value="1"/>
</dbReference>
<proteinExistence type="predicted"/>
<reference evidence="3 4" key="1">
    <citation type="submission" date="2019-04" db="EMBL/GenBank/DDBJ databases">
        <title>Niastella caeni sp. nov., isolated from activated sludge.</title>
        <authorList>
            <person name="Sheng M."/>
        </authorList>
    </citation>
    <scope>NUCLEOTIDE SEQUENCE [LARGE SCALE GENOMIC DNA]</scope>
    <source>
        <strain evidence="3 4">HX-2-15</strain>
    </source>
</reference>
<dbReference type="PANTHER" id="PTHR43798:SF31">
    <property type="entry name" value="AB HYDROLASE SUPERFAMILY PROTEIN YCLE"/>
    <property type="match status" value="1"/>
</dbReference>
<dbReference type="PRINTS" id="PR00111">
    <property type="entry name" value="ABHYDROLASE"/>
</dbReference>
<evidence type="ECO:0000313" key="4">
    <source>
        <dbReference type="Proteomes" id="UP000306918"/>
    </source>
</evidence>
<dbReference type="GO" id="GO:0016020">
    <property type="term" value="C:membrane"/>
    <property type="evidence" value="ECO:0007669"/>
    <property type="project" value="TreeGrafter"/>
</dbReference>
<protein>
    <submittedName>
        <fullName evidence="3">Alpha/beta hydrolase</fullName>
    </submittedName>
</protein>
<dbReference type="AlphaFoldDB" id="A0A4V4H177"/>
<dbReference type="EMBL" id="STFF01000003">
    <property type="protein sequence ID" value="THU39436.1"/>
    <property type="molecule type" value="Genomic_DNA"/>
</dbReference>
<dbReference type="Proteomes" id="UP000306918">
    <property type="component" value="Unassembled WGS sequence"/>
</dbReference>
<accession>A0A4V4H177</accession>
<evidence type="ECO:0000256" key="1">
    <source>
        <dbReference type="ARBA" id="ARBA00022801"/>
    </source>
</evidence>
<organism evidence="3 4">
    <name type="scientific">Niastella caeni</name>
    <dbReference type="NCBI Taxonomy" id="2569763"/>
    <lineage>
        <taxon>Bacteria</taxon>
        <taxon>Pseudomonadati</taxon>
        <taxon>Bacteroidota</taxon>
        <taxon>Chitinophagia</taxon>
        <taxon>Chitinophagales</taxon>
        <taxon>Chitinophagaceae</taxon>
        <taxon>Niastella</taxon>
    </lineage>
</organism>
<comment type="caution">
    <text evidence="3">The sequence shown here is derived from an EMBL/GenBank/DDBJ whole genome shotgun (WGS) entry which is preliminary data.</text>
</comment>
<dbReference type="SUPFAM" id="SSF53474">
    <property type="entry name" value="alpha/beta-Hydrolases"/>
    <property type="match status" value="1"/>
</dbReference>
<gene>
    <name evidence="3" type="ORF">FAM09_13095</name>
</gene>
<dbReference type="InterPro" id="IPR000073">
    <property type="entry name" value="AB_hydrolase_1"/>
</dbReference>
<dbReference type="Pfam" id="PF00561">
    <property type="entry name" value="Abhydrolase_1"/>
    <property type="match status" value="1"/>
</dbReference>
<dbReference type="InterPro" id="IPR029058">
    <property type="entry name" value="AB_hydrolase_fold"/>
</dbReference>
<dbReference type="GO" id="GO:0016787">
    <property type="term" value="F:hydrolase activity"/>
    <property type="evidence" value="ECO:0007669"/>
    <property type="project" value="UniProtKB-KW"/>
</dbReference>
<feature type="domain" description="AB hydrolase-1" evidence="2">
    <location>
        <begin position="48"/>
        <end position="191"/>
    </location>
</feature>
<sequence>MRLEAKFLIVFLLFFQCFCTENRRNKKMNIHNKGVLINYNDSKTGDTVLLFIHGWGINQTYWTNQVSFFSKRFRVVTIDLPGFGKSGKNRKTWTVKDYTDDIHAILTQLDLKNVILIGHSMSGSIIVETALNYPSRIICVIGIDNLKDIGLPLTPELEKEWAVFYTNARKDFKRTVSKDINTLFAPSTDSLIQKRVTEDILNSDTIIAVTCLENLDKYPFAQKLKSLNKPLYLINSDLTPTDTLAFQKKGIDYHLLNMGTTGHYPMLEKPDRFNLLLQEAIDSLREK</sequence>
<keyword evidence="1 3" id="KW-0378">Hydrolase</keyword>
<dbReference type="InterPro" id="IPR050266">
    <property type="entry name" value="AB_hydrolase_sf"/>
</dbReference>
<dbReference type="PANTHER" id="PTHR43798">
    <property type="entry name" value="MONOACYLGLYCEROL LIPASE"/>
    <property type="match status" value="1"/>
</dbReference>
<dbReference type="OrthoDB" id="9780932at2"/>
<name>A0A4V4H177_9BACT</name>
<keyword evidence="4" id="KW-1185">Reference proteome</keyword>